<evidence type="ECO:0000256" key="1">
    <source>
        <dbReference type="ARBA" id="ARBA00008076"/>
    </source>
</evidence>
<dbReference type="InterPro" id="IPR002579">
    <property type="entry name" value="Met_Sox_Rdtase_MsrB_dom"/>
</dbReference>
<comment type="caution">
    <text evidence="14">Lacks conserved residue(s) required for the propagation of feature annotation.</text>
</comment>
<comment type="function">
    <text evidence="8 15">Has an important function as a repair enzyme for proteins that have been inactivated by oxidation. Catalyzes the reversible oxidation-reduction of methionine sulfoxide in proteins to methionine.</text>
</comment>
<keyword evidence="7" id="KW-0676">Redox-active center</keyword>
<dbReference type="InterPro" id="IPR013766">
    <property type="entry name" value="Thioredoxin_domain"/>
</dbReference>
<evidence type="ECO:0000256" key="3">
    <source>
        <dbReference type="ARBA" id="ARBA00022982"/>
    </source>
</evidence>
<feature type="active site" evidence="15">
    <location>
        <position position="243"/>
    </location>
</feature>
<evidence type="ECO:0000256" key="4">
    <source>
        <dbReference type="ARBA" id="ARBA00023002"/>
    </source>
</evidence>
<evidence type="ECO:0000256" key="7">
    <source>
        <dbReference type="ARBA" id="ARBA00023284"/>
    </source>
</evidence>
<reference evidence="18" key="1">
    <citation type="submission" date="2009-07" db="EMBL/GenBank/DDBJ databases">
        <authorList>
            <person name="Weinstock G."/>
            <person name="Sodergren E."/>
            <person name="Clifton S."/>
            <person name="Fulton L."/>
            <person name="Fulton B."/>
            <person name="Courtney L."/>
            <person name="Fronick C."/>
            <person name="Harrison M."/>
            <person name="Strong C."/>
            <person name="Farmer C."/>
            <person name="Delahaunty K."/>
            <person name="Markovic C."/>
            <person name="Hall O."/>
            <person name="Minx P."/>
            <person name="Tomlinson C."/>
            <person name="Mitreva M."/>
            <person name="Nelson J."/>
            <person name="Hou S."/>
            <person name="Wollam A."/>
            <person name="Pepin K.H."/>
            <person name="Johnson M."/>
            <person name="Bhonagiri V."/>
            <person name="Nash W.E."/>
            <person name="Warren W."/>
            <person name="Chinwalla A."/>
            <person name="Mardis E.R."/>
            <person name="Wilson R.K."/>
        </authorList>
    </citation>
    <scope>NUCLEOTIDE SEQUENCE [LARGE SCALE GENOMIC DNA]</scope>
    <source>
        <strain evidence="18">ATCC 29256</strain>
    </source>
</reference>
<dbReference type="CDD" id="cd02966">
    <property type="entry name" value="TlpA_like_family"/>
    <property type="match status" value="1"/>
</dbReference>
<keyword evidence="4 14" id="KW-0560">Oxidoreductase</keyword>
<keyword evidence="3" id="KW-0249">Electron transport</keyword>
<evidence type="ECO:0000256" key="5">
    <source>
        <dbReference type="ARBA" id="ARBA00023157"/>
    </source>
</evidence>
<evidence type="ECO:0000256" key="9">
    <source>
        <dbReference type="ARBA" id="ARBA00047806"/>
    </source>
</evidence>
<dbReference type="PANTHER" id="PTHR42799">
    <property type="entry name" value="MITOCHONDRIAL PEPTIDE METHIONINE SULFOXIDE REDUCTASE"/>
    <property type="match status" value="1"/>
</dbReference>
<protein>
    <recommendedName>
        <fullName evidence="14 15">Multifunctional fusion protein</fullName>
    </recommendedName>
    <domain>
        <recommendedName>
            <fullName evidence="15">Peptide methionine sulfoxide reductase MsrA</fullName>
            <shortName evidence="15">Protein-methionine-S-oxide reductase</shortName>
            <ecNumber evidence="15">1.8.4.11</ecNumber>
        </recommendedName>
        <alternativeName>
            <fullName evidence="15">Peptide-methionine (S)-S-oxide reductase</fullName>
            <shortName evidence="15">Peptide Met(O) reductase</shortName>
        </alternativeName>
    </domain>
    <domain>
        <recommendedName>
            <fullName evidence="14">Peptide methionine sulfoxide reductase MsrB</fullName>
            <ecNumber evidence="14">1.8.4.12</ecNumber>
        </recommendedName>
        <alternativeName>
            <fullName evidence="14">Peptide-methionine (R)-S-oxide reductase</fullName>
        </alternativeName>
    </domain>
</protein>
<evidence type="ECO:0000259" key="16">
    <source>
        <dbReference type="PROSITE" id="PS51352"/>
    </source>
</evidence>
<dbReference type="EC" id="1.8.4.12" evidence="14"/>
<dbReference type="PANTHER" id="PTHR42799:SF2">
    <property type="entry name" value="MITOCHONDRIAL PEPTIDE METHIONINE SULFOXIDE REDUCTASE"/>
    <property type="match status" value="1"/>
</dbReference>
<dbReference type="STRING" id="490.A6J88_03050"/>
<evidence type="ECO:0000256" key="12">
    <source>
        <dbReference type="ARBA" id="ARBA00060805"/>
    </source>
</evidence>
<evidence type="ECO:0000256" key="15">
    <source>
        <dbReference type="HAMAP-Rule" id="MF_01401"/>
    </source>
</evidence>
<organism evidence="18 19">
    <name type="scientific">Neisseria sicca ATCC 29256</name>
    <dbReference type="NCBI Taxonomy" id="547045"/>
    <lineage>
        <taxon>Bacteria</taxon>
        <taxon>Pseudomonadati</taxon>
        <taxon>Pseudomonadota</taxon>
        <taxon>Betaproteobacteria</taxon>
        <taxon>Neisseriales</taxon>
        <taxon>Neisseriaceae</taxon>
        <taxon>Neisseria</taxon>
    </lineage>
</organism>
<dbReference type="Pfam" id="PF08534">
    <property type="entry name" value="Redoxin"/>
    <property type="match status" value="1"/>
</dbReference>
<dbReference type="EC" id="1.8.4.11" evidence="15"/>
<evidence type="ECO:0000313" key="19">
    <source>
        <dbReference type="Proteomes" id="UP000005365"/>
    </source>
</evidence>
<feature type="domain" description="MsrB" evidence="17">
    <location>
        <begin position="419"/>
        <end position="542"/>
    </location>
</feature>
<dbReference type="SUPFAM" id="SSF51316">
    <property type="entry name" value="Mss4-like"/>
    <property type="match status" value="1"/>
</dbReference>
<name>C6M931_NEISI</name>
<comment type="catalytic activity">
    <reaction evidence="11 15">
        <text>[thioredoxin]-disulfide + L-methionine + H2O = L-methionine (S)-S-oxide + [thioredoxin]-dithiol</text>
        <dbReference type="Rhea" id="RHEA:19993"/>
        <dbReference type="Rhea" id="RHEA-COMP:10698"/>
        <dbReference type="Rhea" id="RHEA-COMP:10700"/>
        <dbReference type="ChEBI" id="CHEBI:15377"/>
        <dbReference type="ChEBI" id="CHEBI:29950"/>
        <dbReference type="ChEBI" id="CHEBI:50058"/>
        <dbReference type="ChEBI" id="CHEBI:57844"/>
        <dbReference type="ChEBI" id="CHEBI:58772"/>
        <dbReference type="EC" id="1.8.4.11"/>
    </reaction>
</comment>
<evidence type="ECO:0000256" key="14">
    <source>
        <dbReference type="HAMAP-Rule" id="MF_01400"/>
    </source>
</evidence>
<dbReference type="EMBL" id="ACKO02000025">
    <property type="protein sequence ID" value="EET43172.1"/>
    <property type="molecule type" value="Genomic_DNA"/>
</dbReference>
<dbReference type="SUPFAM" id="SSF55068">
    <property type="entry name" value="Peptide methionine sulfoxide reductase"/>
    <property type="match status" value="1"/>
</dbReference>
<evidence type="ECO:0000259" key="17">
    <source>
        <dbReference type="PROSITE" id="PS51790"/>
    </source>
</evidence>
<proteinExistence type="inferred from homology"/>
<dbReference type="Pfam" id="PF01641">
    <property type="entry name" value="SelR"/>
    <property type="match status" value="1"/>
</dbReference>
<feature type="active site" description="Nucleophile" evidence="14">
    <location>
        <position position="531"/>
    </location>
</feature>
<dbReference type="eggNOG" id="COG0225">
    <property type="taxonomic scope" value="Bacteria"/>
</dbReference>
<dbReference type="GO" id="GO:0033743">
    <property type="term" value="F:peptide-methionine (R)-S-oxide reductase activity"/>
    <property type="evidence" value="ECO:0007669"/>
    <property type="project" value="UniProtKB-UniRule"/>
</dbReference>
<keyword evidence="5" id="KW-1015">Disulfide bond</keyword>
<comment type="similarity">
    <text evidence="12">In the N-terminal section; belongs to the thioredoxin family.</text>
</comment>
<dbReference type="GO" id="GO:0008113">
    <property type="term" value="F:peptide-methionine (S)-S-oxide reductase activity"/>
    <property type="evidence" value="ECO:0007669"/>
    <property type="project" value="UniProtKB-UniRule"/>
</dbReference>
<evidence type="ECO:0000256" key="8">
    <source>
        <dbReference type="ARBA" id="ARBA00024679"/>
    </source>
</evidence>
<comment type="catalytic activity">
    <reaction evidence="10 14">
        <text>L-methionyl-[protein] + [thioredoxin]-disulfide + H2O = L-methionyl-(R)-S-oxide-[protein] + [thioredoxin]-dithiol</text>
        <dbReference type="Rhea" id="RHEA:24164"/>
        <dbReference type="Rhea" id="RHEA-COMP:10698"/>
        <dbReference type="Rhea" id="RHEA-COMP:10700"/>
        <dbReference type="Rhea" id="RHEA-COMP:12313"/>
        <dbReference type="Rhea" id="RHEA-COMP:12314"/>
        <dbReference type="ChEBI" id="CHEBI:15377"/>
        <dbReference type="ChEBI" id="CHEBI:16044"/>
        <dbReference type="ChEBI" id="CHEBI:29950"/>
        <dbReference type="ChEBI" id="CHEBI:45764"/>
        <dbReference type="ChEBI" id="CHEBI:50058"/>
        <dbReference type="EC" id="1.8.4.12"/>
    </reaction>
</comment>
<dbReference type="InterPro" id="IPR050162">
    <property type="entry name" value="MsrA_MetSO_reductase"/>
</dbReference>
<dbReference type="InterPro" id="IPR011057">
    <property type="entry name" value="Mss4-like_sf"/>
</dbReference>
<dbReference type="Gene3D" id="2.170.150.20">
    <property type="entry name" value="Peptide methionine sulfoxide reductase"/>
    <property type="match status" value="1"/>
</dbReference>
<dbReference type="SUPFAM" id="SSF52833">
    <property type="entry name" value="Thioredoxin-like"/>
    <property type="match status" value="1"/>
</dbReference>
<dbReference type="eggNOG" id="COG0526">
    <property type="taxonomic scope" value="Bacteria"/>
</dbReference>
<dbReference type="GO" id="GO:0034599">
    <property type="term" value="P:cellular response to oxidative stress"/>
    <property type="evidence" value="ECO:0007669"/>
    <property type="project" value="TreeGrafter"/>
</dbReference>
<keyword evidence="19" id="KW-1185">Reference proteome</keyword>
<dbReference type="PROSITE" id="PS51790">
    <property type="entry name" value="MSRB"/>
    <property type="match status" value="1"/>
</dbReference>
<dbReference type="NCBIfam" id="TIGR00357">
    <property type="entry name" value="peptide-methionine (R)-S-oxide reductase MsrB"/>
    <property type="match status" value="1"/>
</dbReference>
<gene>
    <name evidence="14 18" type="primary">msrB</name>
    <name evidence="15" type="synonym">msrA</name>
    <name evidence="18" type="ORF">NEISICOT_03056</name>
</gene>
<dbReference type="GO" id="GO:0005737">
    <property type="term" value="C:cytoplasm"/>
    <property type="evidence" value="ECO:0007669"/>
    <property type="project" value="TreeGrafter"/>
</dbReference>
<evidence type="ECO:0000256" key="11">
    <source>
        <dbReference type="ARBA" id="ARBA00048782"/>
    </source>
</evidence>
<comment type="similarity">
    <text evidence="13">In the central section; belongs to the MsrA Met sulfoxide reductase family.</text>
</comment>
<dbReference type="PROSITE" id="PS51352">
    <property type="entry name" value="THIOREDOXIN_2"/>
    <property type="match status" value="1"/>
</dbReference>
<accession>C6M931</accession>
<dbReference type="NCBIfam" id="TIGR00401">
    <property type="entry name" value="msrA"/>
    <property type="match status" value="1"/>
</dbReference>
<comment type="catalytic activity">
    <reaction evidence="9 15">
        <text>L-methionyl-[protein] + [thioredoxin]-disulfide + H2O = L-methionyl-(S)-S-oxide-[protein] + [thioredoxin]-dithiol</text>
        <dbReference type="Rhea" id="RHEA:14217"/>
        <dbReference type="Rhea" id="RHEA-COMP:10698"/>
        <dbReference type="Rhea" id="RHEA-COMP:10700"/>
        <dbReference type="Rhea" id="RHEA-COMP:12313"/>
        <dbReference type="Rhea" id="RHEA-COMP:12315"/>
        <dbReference type="ChEBI" id="CHEBI:15377"/>
        <dbReference type="ChEBI" id="CHEBI:16044"/>
        <dbReference type="ChEBI" id="CHEBI:29950"/>
        <dbReference type="ChEBI" id="CHEBI:44120"/>
        <dbReference type="ChEBI" id="CHEBI:50058"/>
        <dbReference type="EC" id="1.8.4.11"/>
    </reaction>
</comment>
<dbReference type="InterPro" id="IPR036509">
    <property type="entry name" value="Met_Sox_Rdtase_MsrA_sf"/>
</dbReference>
<dbReference type="InterPro" id="IPR002569">
    <property type="entry name" value="Met_Sox_Rdtase_MsrA_dom"/>
</dbReference>
<dbReference type="InterPro" id="IPR013740">
    <property type="entry name" value="Redoxin"/>
</dbReference>
<evidence type="ECO:0000256" key="10">
    <source>
        <dbReference type="ARBA" id="ARBA00048488"/>
    </source>
</evidence>
<feature type="domain" description="Thioredoxin" evidence="16">
    <location>
        <begin position="53"/>
        <end position="210"/>
    </location>
</feature>
<dbReference type="GO" id="GO:0033744">
    <property type="term" value="F:L-methionine:thioredoxin-disulfide S-oxidoreductase activity"/>
    <property type="evidence" value="ECO:0007669"/>
    <property type="project" value="RHEA"/>
</dbReference>
<dbReference type="NCBIfam" id="NF010625">
    <property type="entry name" value="PRK14018.1"/>
    <property type="match status" value="1"/>
</dbReference>
<dbReference type="Proteomes" id="UP000005365">
    <property type="component" value="Unassembled WGS sequence"/>
</dbReference>
<dbReference type="HAMAP" id="MF_01401">
    <property type="entry name" value="MsrA"/>
    <property type="match status" value="1"/>
</dbReference>
<dbReference type="FunFam" id="2.170.150.20:FF:000003">
    <property type="entry name" value="Peptide methionine sulfoxide reductase MsrB"/>
    <property type="match status" value="1"/>
</dbReference>
<dbReference type="FunFam" id="3.40.30.10:FF:000321">
    <property type="entry name" value="Multifunctional fusion protein"/>
    <property type="match status" value="1"/>
</dbReference>
<comment type="similarity">
    <text evidence="1">In the C-terminal section; belongs to the MsrB Met sulfoxide reductase family.</text>
</comment>
<dbReference type="InterPro" id="IPR036249">
    <property type="entry name" value="Thioredoxin-like_sf"/>
</dbReference>
<keyword evidence="2" id="KW-0813">Transport</keyword>
<comment type="similarity">
    <text evidence="15">Belongs to the MsrA Met sulfoxide reductase family.</text>
</comment>
<comment type="caution">
    <text evidence="18">The sequence shown here is derived from an EMBL/GenBank/DDBJ whole genome shotgun (WGS) entry which is preliminary data.</text>
</comment>
<dbReference type="FunFam" id="3.30.1060.10:FF:000007">
    <property type="entry name" value="Peptide methionine sulfoxide reductase msrA/msrB"/>
    <property type="match status" value="1"/>
</dbReference>
<sequence>MGVCFQTTFCFFMYKAVRFGHLQRLIIQTVHTGNIEMKPRTFFSLCAKFGCLFALGACSPKIADAEAATVPHTLSTLKTADNRPASVYLKKDKPTLIKFWASWCPLCLSELGQTEKWAQDKRFSSANLITVASPGFLHEKKDGDFQKWYAGLNYPKLPVVTDNGGTIAQSLNISVYPSWALIGKDGDVQRIVKGSINEAQALALIRDPNADLGRLKNAFYKPDTQKKDSKIMNTRTIYLAGGCFWGLEAYFQRIDGVVDAVSGYANGKTKNPSYEDVSYRDTGHAETVKVTYDADKLSLDDILQYYFRVVDPTSLNKQGNDTGTQYRSGVYYTDPAEKAVIAAALKREQQKYKQPLVVENEPLKNFYDAEEYHQDYLIKNPNGYCHIDIRKADEPLPGKTKAAPQGKGFDAATYKKPSDAELKRILTEEQYQVTQKSATEYAFSHEYDHLFKPGIYVDVVSGEPLFSSADKFDSGCGWPSFTRPINAAAVTEHDDFSYNMRRTEVRSHAADSHLGHVFPDGPKDKGGLRYCINGASLKFIPLEQMDAAGYGALKGKVK</sequence>
<comment type="similarity">
    <text evidence="14">Belongs to the MsrB Met sulfoxide reductase family.</text>
</comment>
<dbReference type="Gene3D" id="3.30.1060.10">
    <property type="entry name" value="Peptide methionine sulphoxide reductase MsrA"/>
    <property type="match status" value="1"/>
</dbReference>
<keyword evidence="6" id="KW-0511">Multifunctional enzyme</keyword>
<dbReference type="eggNOG" id="COG0229">
    <property type="taxonomic scope" value="Bacteria"/>
</dbReference>
<dbReference type="Gene3D" id="3.40.30.10">
    <property type="entry name" value="Glutaredoxin"/>
    <property type="match status" value="1"/>
</dbReference>
<evidence type="ECO:0000256" key="2">
    <source>
        <dbReference type="ARBA" id="ARBA00022448"/>
    </source>
</evidence>
<evidence type="ECO:0000256" key="13">
    <source>
        <dbReference type="ARBA" id="ARBA00061086"/>
    </source>
</evidence>
<evidence type="ECO:0000256" key="6">
    <source>
        <dbReference type="ARBA" id="ARBA00023268"/>
    </source>
</evidence>
<dbReference type="AlphaFoldDB" id="C6M931"/>
<evidence type="ECO:0000313" key="18">
    <source>
        <dbReference type="EMBL" id="EET43172.1"/>
    </source>
</evidence>
<dbReference type="Pfam" id="PF01625">
    <property type="entry name" value="PMSR"/>
    <property type="match status" value="1"/>
</dbReference>
<dbReference type="HAMAP" id="MF_01400">
    <property type="entry name" value="MsrB"/>
    <property type="match status" value="1"/>
</dbReference>